<dbReference type="PROSITE" id="PS51186">
    <property type="entry name" value="GNAT"/>
    <property type="match status" value="1"/>
</dbReference>
<feature type="domain" description="N-acetyltransferase" evidence="1">
    <location>
        <begin position="15"/>
        <end position="159"/>
    </location>
</feature>
<gene>
    <name evidence="2" type="ORF">ACFSC7_13440</name>
</gene>
<dbReference type="CDD" id="cd04301">
    <property type="entry name" value="NAT_SF"/>
    <property type="match status" value="1"/>
</dbReference>
<keyword evidence="3" id="KW-1185">Reference proteome</keyword>
<dbReference type="Pfam" id="PF13673">
    <property type="entry name" value="Acetyltransf_10"/>
    <property type="match status" value="1"/>
</dbReference>
<organism evidence="2 3">
    <name type="scientific">Roseibium aestuarii</name>
    <dbReference type="NCBI Taxonomy" id="2600299"/>
    <lineage>
        <taxon>Bacteria</taxon>
        <taxon>Pseudomonadati</taxon>
        <taxon>Pseudomonadota</taxon>
        <taxon>Alphaproteobacteria</taxon>
        <taxon>Hyphomicrobiales</taxon>
        <taxon>Stappiaceae</taxon>
        <taxon>Roseibium</taxon>
    </lineage>
</organism>
<dbReference type="SUPFAM" id="SSF55729">
    <property type="entry name" value="Acyl-CoA N-acyltransferases (Nat)"/>
    <property type="match status" value="1"/>
</dbReference>
<evidence type="ECO:0000313" key="2">
    <source>
        <dbReference type="EMBL" id="MFD1696525.1"/>
    </source>
</evidence>
<comment type="caution">
    <text evidence="2">The sequence shown here is derived from an EMBL/GenBank/DDBJ whole genome shotgun (WGS) entry which is preliminary data.</text>
</comment>
<sequence length="159" mass="17669">MGMTSKDDRFDGRWWRFDELTGRQVHDLLKLRQDIFVVEQNCAFPEIDGQDPVTLHYLVEDAAGRIVGALRAFVPGERESASEARIGRVVIDAGHRGGGNGRKLMRSGIEGLRHLAPGHPIQLSAQAHLESFYASLGFERCSEDYLEDGIPHLDMVLAG</sequence>
<dbReference type="Gene3D" id="3.40.630.30">
    <property type="match status" value="1"/>
</dbReference>
<dbReference type="Proteomes" id="UP001597327">
    <property type="component" value="Unassembled WGS sequence"/>
</dbReference>
<accession>A0ABW4JWL7</accession>
<name>A0ABW4JWL7_9HYPH</name>
<dbReference type="RefSeq" id="WP_341872930.1">
    <property type="nucleotide sequence ID" value="NZ_JBHUFA010000004.1"/>
</dbReference>
<dbReference type="InterPro" id="IPR000182">
    <property type="entry name" value="GNAT_dom"/>
</dbReference>
<reference evidence="3" key="1">
    <citation type="journal article" date="2019" name="Int. J. Syst. Evol. Microbiol.">
        <title>The Global Catalogue of Microorganisms (GCM) 10K type strain sequencing project: providing services to taxonomists for standard genome sequencing and annotation.</title>
        <authorList>
            <consortium name="The Broad Institute Genomics Platform"/>
            <consortium name="The Broad Institute Genome Sequencing Center for Infectious Disease"/>
            <person name="Wu L."/>
            <person name="Ma J."/>
        </authorList>
    </citation>
    <scope>NUCLEOTIDE SEQUENCE [LARGE SCALE GENOMIC DNA]</scope>
    <source>
        <strain evidence="3">JCM 3369</strain>
    </source>
</reference>
<protein>
    <submittedName>
        <fullName evidence="2">GNAT family N-acetyltransferase</fullName>
    </submittedName>
</protein>
<evidence type="ECO:0000259" key="1">
    <source>
        <dbReference type="PROSITE" id="PS51186"/>
    </source>
</evidence>
<dbReference type="EMBL" id="JBHUFA010000004">
    <property type="protein sequence ID" value="MFD1696525.1"/>
    <property type="molecule type" value="Genomic_DNA"/>
</dbReference>
<proteinExistence type="predicted"/>
<dbReference type="InterPro" id="IPR016181">
    <property type="entry name" value="Acyl_CoA_acyltransferase"/>
</dbReference>
<evidence type="ECO:0000313" key="3">
    <source>
        <dbReference type="Proteomes" id="UP001597327"/>
    </source>
</evidence>